<dbReference type="RefSeq" id="WP_279776334.1">
    <property type="nucleotide sequence ID" value="NZ_JAOCKX010000060.1"/>
</dbReference>
<comment type="caution">
    <text evidence="2">The sequence shown here is derived from an EMBL/GenBank/DDBJ whole genome shotgun (WGS) entry which is preliminary data.</text>
</comment>
<name>A0AA42WZ66_SPHYA</name>
<gene>
    <name evidence="2" type="ORF">N5J77_25595</name>
</gene>
<evidence type="ECO:0000313" key="2">
    <source>
        <dbReference type="EMBL" id="MDH2134510.1"/>
    </source>
</evidence>
<dbReference type="Proteomes" id="UP001162318">
    <property type="component" value="Unassembled WGS sequence"/>
</dbReference>
<reference evidence="2" key="1">
    <citation type="submission" date="2022-09" db="EMBL/GenBank/DDBJ databases">
        <title>Intensive care unit water sources are persistently colonized with multi-drug resistant bacteria and are the site of extensive horizontal gene transfer of antibiotic resistance genes.</title>
        <authorList>
            <person name="Diorio-Toth L."/>
        </authorList>
    </citation>
    <scope>NUCLEOTIDE SEQUENCE</scope>
    <source>
        <strain evidence="2">GD03659</strain>
    </source>
</reference>
<protein>
    <submittedName>
        <fullName evidence="2">Uncharacterized protein</fullName>
    </submittedName>
</protein>
<feature type="non-terminal residue" evidence="2">
    <location>
        <position position="1"/>
    </location>
</feature>
<evidence type="ECO:0000256" key="1">
    <source>
        <dbReference type="SAM" id="Phobius"/>
    </source>
</evidence>
<organism evidence="2 3">
    <name type="scientific">Sphingobium yanoikuyae</name>
    <name type="common">Sphingomonas yanoikuyae</name>
    <dbReference type="NCBI Taxonomy" id="13690"/>
    <lineage>
        <taxon>Bacteria</taxon>
        <taxon>Pseudomonadati</taxon>
        <taxon>Pseudomonadota</taxon>
        <taxon>Alphaproteobacteria</taxon>
        <taxon>Sphingomonadales</taxon>
        <taxon>Sphingomonadaceae</taxon>
        <taxon>Sphingobium</taxon>
    </lineage>
</organism>
<proteinExistence type="predicted"/>
<feature type="transmembrane region" description="Helical" evidence="1">
    <location>
        <begin position="12"/>
        <end position="32"/>
    </location>
</feature>
<keyword evidence="1" id="KW-0472">Membrane</keyword>
<dbReference type="AlphaFoldDB" id="A0AA42WZ66"/>
<evidence type="ECO:0000313" key="3">
    <source>
        <dbReference type="Proteomes" id="UP001162318"/>
    </source>
</evidence>
<keyword evidence="1" id="KW-1133">Transmembrane helix</keyword>
<keyword evidence="1" id="KW-0812">Transmembrane</keyword>
<accession>A0AA42WZ66</accession>
<dbReference type="EMBL" id="JAOCKX010000060">
    <property type="protein sequence ID" value="MDH2134510.1"/>
    <property type="molecule type" value="Genomic_DNA"/>
</dbReference>
<sequence>VAIDPTLQKGQAFVGAAALYLYIGVLLIRIIADAMKTVGSKDALQAGAMKSNRVTNELEARMGGRS</sequence>